<dbReference type="PANTHER" id="PTHR47424">
    <property type="entry name" value="REGULATORY PROTEIN GAL4"/>
    <property type="match status" value="1"/>
</dbReference>
<evidence type="ECO:0000256" key="2">
    <source>
        <dbReference type="ARBA" id="ARBA00023125"/>
    </source>
</evidence>
<feature type="region of interest" description="Disordered" evidence="5">
    <location>
        <begin position="1"/>
        <end position="50"/>
    </location>
</feature>
<dbReference type="OrthoDB" id="1919336at2759"/>
<keyword evidence="3" id="KW-0804">Transcription</keyword>
<feature type="compositionally biased region" description="Basic residues" evidence="5">
    <location>
        <begin position="577"/>
        <end position="586"/>
    </location>
</feature>
<name>A0A3N4KQN9_9PEZI</name>
<keyword evidence="2" id="KW-0238">DNA-binding</keyword>
<feature type="compositionally biased region" description="Low complexity" evidence="5">
    <location>
        <begin position="12"/>
        <end position="32"/>
    </location>
</feature>
<dbReference type="GO" id="GO:0003677">
    <property type="term" value="F:DNA binding"/>
    <property type="evidence" value="ECO:0007669"/>
    <property type="project" value="UniProtKB-KW"/>
</dbReference>
<dbReference type="Proteomes" id="UP000277580">
    <property type="component" value="Unassembled WGS sequence"/>
</dbReference>
<feature type="compositionally biased region" description="Polar residues" evidence="5">
    <location>
        <begin position="555"/>
        <end position="565"/>
    </location>
</feature>
<accession>A0A3N4KQN9</accession>
<keyword evidence="1" id="KW-0805">Transcription regulation</keyword>
<feature type="region of interest" description="Disordered" evidence="5">
    <location>
        <begin position="547"/>
        <end position="587"/>
    </location>
</feature>
<dbReference type="InterPro" id="IPR051127">
    <property type="entry name" value="Fungal_SecMet_Regulators"/>
</dbReference>
<dbReference type="InParanoid" id="A0A3N4KQN9"/>
<sequence length="600" mass="67558">MVRVYARPQCPVARRVSSADSTSTSRRSPPAADSTSCASGRNRPSSYHYDSRRPELDTFYNIHDPPPLEIISQCISGFIRGTSTLIYILAEYEVFELINATYYPISSQAKITPAQFCELLAIAAIGSQYEDITQDAQLALFKSAKWYLDSGAGKEWDPLKRMRTSMLVGLFFVFEKSFWARDYLDQAIELARARGLNLMQRHPDYSEREWASWKRVWGSLVFLDGWLSGSLGNIPTICDGEDPIYGEGYRTCTNDLDAYLHAEVIKLSIFMGSITKDVYTPTFIDFNKVAVYSARLKAWHSSLPESLRLHRAVSGNDSKQRSTILLAHSSYLSCIILLTRRILLERLEGRFEGLDGLARMAVADEYARMCVSAGRQLATVVGLLHSEGRIVRRCWMLIQAAYTAGLIVLLCLSSDGSSHAGKQTEVQDQDLLNKCIGALEVCAVYDLVAQRFLNILVALRRLVVIPEDIAGSSPQSAGSKRRFDQENYTSSERSHFLPSFSPTNELTRHILDRFRVPFGGESKVIGRDEYTLSKFFPQNWRFLVPEPPPMGTFNLDGNSPSNSTPGDGCDSNERRDSKKPRGPPHFKTKEEYEAFFRRIS</sequence>
<protein>
    <recommendedName>
        <fullName evidence="8">Transcription factor domain-containing protein</fullName>
    </recommendedName>
</protein>
<evidence type="ECO:0000313" key="6">
    <source>
        <dbReference type="EMBL" id="RPB08075.1"/>
    </source>
</evidence>
<keyword evidence="4" id="KW-0539">Nucleus</keyword>
<evidence type="ECO:0000256" key="4">
    <source>
        <dbReference type="ARBA" id="ARBA00023242"/>
    </source>
</evidence>
<reference evidence="6 7" key="1">
    <citation type="journal article" date="2018" name="Nat. Ecol. Evol.">
        <title>Pezizomycetes genomes reveal the molecular basis of ectomycorrhizal truffle lifestyle.</title>
        <authorList>
            <person name="Murat C."/>
            <person name="Payen T."/>
            <person name="Noel B."/>
            <person name="Kuo A."/>
            <person name="Morin E."/>
            <person name="Chen J."/>
            <person name="Kohler A."/>
            <person name="Krizsan K."/>
            <person name="Balestrini R."/>
            <person name="Da Silva C."/>
            <person name="Montanini B."/>
            <person name="Hainaut M."/>
            <person name="Levati E."/>
            <person name="Barry K.W."/>
            <person name="Belfiori B."/>
            <person name="Cichocki N."/>
            <person name="Clum A."/>
            <person name="Dockter R.B."/>
            <person name="Fauchery L."/>
            <person name="Guy J."/>
            <person name="Iotti M."/>
            <person name="Le Tacon F."/>
            <person name="Lindquist E.A."/>
            <person name="Lipzen A."/>
            <person name="Malagnac F."/>
            <person name="Mello A."/>
            <person name="Molinier V."/>
            <person name="Miyauchi S."/>
            <person name="Poulain J."/>
            <person name="Riccioni C."/>
            <person name="Rubini A."/>
            <person name="Sitrit Y."/>
            <person name="Splivallo R."/>
            <person name="Traeger S."/>
            <person name="Wang M."/>
            <person name="Zifcakova L."/>
            <person name="Wipf D."/>
            <person name="Zambonelli A."/>
            <person name="Paolocci F."/>
            <person name="Nowrousian M."/>
            <person name="Ottonello S."/>
            <person name="Baldrian P."/>
            <person name="Spatafora J.W."/>
            <person name="Henrissat B."/>
            <person name="Nagy L.G."/>
            <person name="Aury J.M."/>
            <person name="Wincker P."/>
            <person name="Grigoriev I.V."/>
            <person name="Bonfante P."/>
            <person name="Martin F.M."/>
        </authorList>
    </citation>
    <scope>NUCLEOTIDE SEQUENCE [LARGE SCALE GENOMIC DNA]</scope>
    <source>
        <strain evidence="6 7">CCBAS932</strain>
    </source>
</reference>
<feature type="compositionally biased region" description="Polar residues" evidence="5">
    <location>
        <begin position="33"/>
        <end position="45"/>
    </location>
</feature>
<proteinExistence type="predicted"/>
<dbReference type="STRING" id="1392247.A0A3N4KQN9"/>
<dbReference type="CDD" id="cd12148">
    <property type="entry name" value="fungal_TF_MHR"/>
    <property type="match status" value="1"/>
</dbReference>
<evidence type="ECO:0000256" key="5">
    <source>
        <dbReference type="SAM" id="MobiDB-lite"/>
    </source>
</evidence>
<organism evidence="6 7">
    <name type="scientific">Morchella conica CCBAS932</name>
    <dbReference type="NCBI Taxonomy" id="1392247"/>
    <lineage>
        <taxon>Eukaryota</taxon>
        <taxon>Fungi</taxon>
        <taxon>Dikarya</taxon>
        <taxon>Ascomycota</taxon>
        <taxon>Pezizomycotina</taxon>
        <taxon>Pezizomycetes</taxon>
        <taxon>Pezizales</taxon>
        <taxon>Morchellaceae</taxon>
        <taxon>Morchella</taxon>
    </lineage>
</organism>
<evidence type="ECO:0008006" key="8">
    <source>
        <dbReference type="Google" id="ProtNLM"/>
    </source>
</evidence>
<gene>
    <name evidence="6" type="ORF">P167DRAFT_512718</name>
</gene>
<evidence type="ECO:0000256" key="1">
    <source>
        <dbReference type="ARBA" id="ARBA00023015"/>
    </source>
</evidence>
<dbReference type="PANTHER" id="PTHR47424:SF3">
    <property type="entry name" value="REGULATORY PROTEIN GAL4"/>
    <property type="match status" value="1"/>
</dbReference>
<evidence type="ECO:0000313" key="7">
    <source>
        <dbReference type="Proteomes" id="UP000277580"/>
    </source>
</evidence>
<feature type="region of interest" description="Disordered" evidence="5">
    <location>
        <begin position="471"/>
        <end position="500"/>
    </location>
</feature>
<evidence type="ECO:0000256" key="3">
    <source>
        <dbReference type="ARBA" id="ARBA00023163"/>
    </source>
</evidence>
<dbReference type="EMBL" id="ML119169">
    <property type="protein sequence ID" value="RPB08075.1"/>
    <property type="molecule type" value="Genomic_DNA"/>
</dbReference>
<keyword evidence="7" id="KW-1185">Reference proteome</keyword>
<dbReference type="AlphaFoldDB" id="A0A3N4KQN9"/>